<keyword evidence="1" id="KW-0507">mRNA processing</keyword>
<feature type="region of interest" description="Disordered" evidence="4">
    <location>
        <begin position="261"/>
        <end position="280"/>
    </location>
</feature>
<feature type="compositionally biased region" description="Basic and acidic residues" evidence="4">
    <location>
        <begin position="567"/>
        <end position="581"/>
    </location>
</feature>
<dbReference type="InterPro" id="IPR040397">
    <property type="entry name" value="SWAP"/>
</dbReference>
<feature type="coiled-coil region" evidence="3">
    <location>
        <begin position="446"/>
        <end position="489"/>
    </location>
</feature>
<feature type="domain" description="Suppressor of white apricot N-terminal" evidence="5">
    <location>
        <begin position="25"/>
        <end position="146"/>
    </location>
</feature>
<feature type="compositionally biased region" description="Basic and acidic residues" evidence="4">
    <location>
        <begin position="763"/>
        <end position="777"/>
    </location>
</feature>
<organism evidence="6 7">
    <name type="scientific">Diabrotica balteata</name>
    <name type="common">Banded cucumber beetle</name>
    <dbReference type="NCBI Taxonomy" id="107213"/>
    <lineage>
        <taxon>Eukaryota</taxon>
        <taxon>Metazoa</taxon>
        <taxon>Ecdysozoa</taxon>
        <taxon>Arthropoda</taxon>
        <taxon>Hexapoda</taxon>
        <taxon>Insecta</taxon>
        <taxon>Pterygota</taxon>
        <taxon>Neoptera</taxon>
        <taxon>Endopterygota</taxon>
        <taxon>Coleoptera</taxon>
        <taxon>Polyphaga</taxon>
        <taxon>Cucujiformia</taxon>
        <taxon>Chrysomeloidea</taxon>
        <taxon>Chrysomelidae</taxon>
        <taxon>Galerucinae</taxon>
        <taxon>Diabroticina</taxon>
        <taxon>Diabroticites</taxon>
        <taxon>Diabrotica</taxon>
    </lineage>
</organism>
<sequence>MLRDYKRSVRHGGDFNRRIKSDLTQYLQIHGRQCEIHLDEDIAAAADNAGMLPWQGDSDNLIDRFDVRAHLDDLPKLQKSNEEKLTQEEKNLNYERYRVIAQNSFLGIPEEQFLNQLHLKEQWGDTEIKSKKNVGATIGYNYEDSTGMAVGGMEESEEENLDSKLYVGWEVNGFNMDPARVNDLNKYGRSYGMGSNDFYLFLINDLKETDEVKLITEEELEIALFSGRESRKERRYLKQIRLANRTLSPLSYAAKVSPTPNFLKSRYKSNSRSPSPENSEKITYITCFGEEEETSSSSTATSTSKAKSKNKTCMKKHRSRSKSKGRGCNKSKDNTSRRSRSRSKLKLGGSTSSDLDKNNLIKNSVDHSSIKPVVVSPKIIPRYYGRRRPDETSSKLSSDIEHKPKAENVTVGLRNSSNIRTNPKQSTSLRIAERFKRKRQDLLNRQFEADKKAEQIKTERERLKQQTREIELQEMLLKLKKRLREKRRANYRVSFKESGSSNRLLFSKQHSKNPICENDKNNNLNLKNIEFKGDCNYHRDQRSISPTRKRSNSRDVKRSGWLKSQKRVHEPRKMARELRRQLREKRRANYSVKSEERGRSNHLSFSKERAKSPIRENDKNNNLNLRNIEFKGDYNYRRDHRSISPTRKRSNSRYFKRSRWLKQQAREREPRKTARELRKRLREKRRANYSVSSKESGRSNGLSFSKERAKSPIRKNDKNNNLNLRNIEFKGDYNYRRDHRSISPTRKRSNSKDFKRSGWLKQQTREHEPRKMASELRKRQREKRRANYSVSSKESGRSNGLSFSKERAKRPIRKNDKNNNLNLRNIEFKGDYNYRRDHRSISPTRKRSNSRDFKRSGWLKQQTREHEPRKMTREFRKRLREKRRANYSDSSEESSKSNPLSFTKEHVKSPCSENVKNNDLNLRNIKFKRYYNYRRDLDYPQKK</sequence>
<evidence type="ECO:0000313" key="6">
    <source>
        <dbReference type="EMBL" id="CAG9828525.1"/>
    </source>
</evidence>
<reference evidence="6" key="1">
    <citation type="submission" date="2022-01" db="EMBL/GenBank/DDBJ databases">
        <authorList>
            <person name="King R."/>
        </authorList>
    </citation>
    <scope>NUCLEOTIDE SEQUENCE</scope>
</reference>
<feature type="compositionally biased region" description="Basic and acidic residues" evidence="4">
    <location>
        <begin position="664"/>
        <end position="676"/>
    </location>
</feature>
<evidence type="ECO:0000256" key="3">
    <source>
        <dbReference type="SAM" id="Coils"/>
    </source>
</evidence>
<dbReference type="Proteomes" id="UP001153709">
    <property type="component" value="Chromosome 10"/>
</dbReference>
<dbReference type="AlphaFoldDB" id="A0A9N9SQ46"/>
<feature type="compositionally biased region" description="Basic residues" evidence="4">
    <location>
        <begin position="677"/>
        <end position="687"/>
    </location>
</feature>
<dbReference type="PANTHER" id="PTHR13161:SF4">
    <property type="entry name" value="CLK4-ASSOCIATING SERINE_ARGININE RICH PROTEIN"/>
    <property type="match status" value="1"/>
</dbReference>
<dbReference type="Pfam" id="PF09750">
    <property type="entry name" value="DRY_EERY"/>
    <property type="match status" value="1"/>
</dbReference>
<feature type="compositionally biased region" description="Basic residues" evidence="4">
    <location>
        <begin position="646"/>
        <end position="660"/>
    </location>
</feature>
<feature type="compositionally biased region" description="Basic and acidic residues" evidence="4">
    <location>
        <begin position="705"/>
        <end position="718"/>
    </location>
</feature>
<name>A0A9N9SQ46_DIABA</name>
<proteinExistence type="predicted"/>
<feature type="compositionally biased region" description="Low complexity" evidence="4">
    <location>
        <begin position="295"/>
        <end position="305"/>
    </location>
</feature>
<feature type="compositionally biased region" description="Low complexity" evidence="4">
    <location>
        <begin position="268"/>
        <end position="277"/>
    </location>
</feature>
<keyword evidence="3" id="KW-0175">Coiled coil</keyword>
<dbReference type="SMART" id="SM01141">
    <property type="entry name" value="DRY_EERY"/>
    <property type="match status" value="1"/>
</dbReference>
<dbReference type="PANTHER" id="PTHR13161">
    <property type="entry name" value="SPLICING FACTOR SUPPRESSOR OF WHITE APRICOT"/>
    <property type="match status" value="1"/>
</dbReference>
<feature type="compositionally biased region" description="Polar residues" evidence="4">
    <location>
        <begin position="788"/>
        <end position="802"/>
    </location>
</feature>
<protein>
    <recommendedName>
        <fullName evidence="5">Suppressor of white apricot N-terminal domain-containing protein</fullName>
    </recommendedName>
</protein>
<evidence type="ECO:0000256" key="2">
    <source>
        <dbReference type="ARBA" id="ARBA00023187"/>
    </source>
</evidence>
<feature type="region of interest" description="Disordered" evidence="4">
    <location>
        <begin position="837"/>
        <end position="916"/>
    </location>
</feature>
<feature type="region of interest" description="Disordered" evidence="4">
    <location>
        <begin position="639"/>
        <end position="722"/>
    </location>
</feature>
<dbReference type="InterPro" id="IPR019147">
    <property type="entry name" value="SWAP_N_domain"/>
</dbReference>
<accession>A0A9N9SQ46</accession>
<feature type="region of interest" description="Disordered" evidence="4">
    <location>
        <begin position="295"/>
        <end position="360"/>
    </location>
</feature>
<dbReference type="EMBL" id="OU898285">
    <property type="protein sequence ID" value="CAG9828525.1"/>
    <property type="molecule type" value="Genomic_DNA"/>
</dbReference>
<evidence type="ECO:0000256" key="1">
    <source>
        <dbReference type="ARBA" id="ARBA00022664"/>
    </source>
</evidence>
<keyword evidence="7" id="KW-1185">Reference proteome</keyword>
<feature type="region of interest" description="Disordered" evidence="4">
    <location>
        <begin position="738"/>
        <end position="821"/>
    </location>
</feature>
<keyword evidence="2" id="KW-0508">mRNA splicing</keyword>
<evidence type="ECO:0000313" key="7">
    <source>
        <dbReference type="Proteomes" id="UP001153709"/>
    </source>
</evidence>
<feature type="region of interest" description="Disordered" evidence="4">
    <location>
        <begin position="538"/>
        <end position="620"/>
    </location>
</feature>
<feature type="compositionally biased region" description="Basic residues" evidence="4">
    <location>
        <begin position="875"/>
        <end position="885"/>
    </location>
</feature>
<feature type="compositionally biased region" description="Basic residues" evidence="4">
    <location>
        <begin position="306"/>
        <end position="329"/>
    </location>
</feature>
<evidence type="ECO:0000259" key="5">
    <source>
        <dbReference type="SMART" id="SM01141"/>
    </source>
</evidence>
<evidence type="ECO:0000256" key="4">
    <source>
        <dbReference type="SAM" id="MobiDB-lite"/>
    </source>
</evidence>
<feature type="compositionally biased region" description="Basic and acidic residues" evidence="4">
    <location>
        <begin position="593"/>
        <end position="619"/>
    </location>
</feature>
<dbReference type="OrthoDB" id="10070965at2759"/>
<feature type="compositionally biased region" description="Basic and acidic residues" evidence="4">
    <location>
        <begin position="862"/>
        <end position="874"/>
    </location>
</feature>
<gene>
    <name evidence="6" type="ORF">DIABBA_LOCUS2441</name>
</gene>
<feature type="compositionally biased region" description="Polar residues" evidence="4">
    <location>
        <begin position="689"/>
        <end position="703"/>
    </location>
</feature>
<dbReference type="GO" id="GO:0006397">
    <property type="term" value="P:mRNA processing"/>
    <property type="evidence" value="ECO:0007669"/>
    <property type="project" value="UniProtKB-KW"/>
</dbReference>
<dbReference type="GO" id="GO:0008380">
    <property type="term" value="P:RNA splicing"/>
    <property type="evidence" value="ECO:0007669"/>
    <property type="project" value="UniProtKB-KW"/>
</dbReference>